<evidence type="ECO:0000313" key="1">
    <source>
        <dbReference type="EMBL" id="QEN04879.1"/>
    </source>
</evidence>
<dbReference type="EMBL" id="CP035807">
    <property type="protein sequence ID" value="QEN04879.1"/>
    <property type="molecule type" value="Genomic_DNA"/>
</dbReference>
<dbReference type="KEGG" id="sper:EW093_09230"/>
<dbReference type="RefSeq" id="WP_149568120.1">
    <property type="nucleotide sequence ID" value="NZ_CP035807.1"/>
</dbReference>
<accession>A0A5C1QD32</accession>
<evidence type="ECO:0000313" key="2">
    <source>
        <dbReference type="Proteomes" id="UP000323824"/>
    </source>
</evidence>
<protein>
    <submittedName>
        <fullName evidence="1">Uncharacterized protein</fullName>
    </submittedName>
</protein>
<reference evidence="1 2" key="1">
    <citation type="submission" date="2019-02" db="EMBL/GenBank/DDBJ databases">
        <authorList>
            <person name="Fomenkov A."/>
            <person name="Dubinina G."/>
            <person name="Grabovich M."/>
            <person name="Vincze T."/>
            <person name="Roberts R.J."/>
        </authorList>
    </citation>
    <scope>NUCLEOTIDE SEQUENCE [LARGE SCALE GENOMIC DNA]</scope>
    <source>
        <strain evidence="1 2">P</strain>
    </source>
</reference>
<sequence>MKKIILISLLITTSFLGAKGILDYPLSNTEKPLYYTGDVSISTTSISWGKHQNLSISPNYFDSFGLLSNITSKKESLGSIFKYENSVDISLLDPSVNFSSNDLFSNFKLQGNFGLGYNFKFDSPITGLSFDIGPYVKLDSLIGYYAGIDNIMMQSLFALNSGLDGNITYKLLETVRFGLGYSTFIFGVDYGRNGYNKDFLPEVQVSTFGNYCDMKLTLYGELDISRTESLKLEYKHSVFSVFDDNNKVISGENSIGISVVKRLVR</sequence>
<reference evidence="1 2" key="2">
    <citation type="submission" date="2019-09" db="EMBL/GenBank/DDBJ databases">
        <title>Complete Genome Sequence and Methylome Analysis of free living Spirochaetas.</title>
        <authorList>
            <person name="Leshcheva N."/>
            <person name="Mikheeva N."/>
        </authorList>
    </citation>
    <scope>NUCLEOTIDE SEQUENCE [LARGE SCALE GENOMIC DNA]</scope>
    <source>
        <strain evidence="1 2">P</strain>
    </source>
</reference>
<organism evidence="1 2">
    <name type="scientific">Thiospirochaeta perfilievii</name>
    <dbReference type="NCBI Taxonomy" id="252967"/>
    <lineage>
        <taxon>Bacteria</taxon>
        <taxon>Pseudomonadati</taxon>
        <taxon>Spirochaetota</taxon>
        <taxon>Spirochaetia</taxon>
        <taxon>Spirochaetales</taxon>
        <taxon>Spirochaetaceae</taxon>
        <taxon>Thiospirochaeta</taxon>
    </lineage>
</organism>
<dbReference type="AlphaFoldDB" id="A0A5C1QD32"/>
<keyword evidence="2" id="KW-1185">Reference proteome</keyword>
<dbReference type="Proteomes" id="UP000323824">
    <property type="component" value="Chromosome"/>
</dbReference>
<name>A0A5C1QD32_9SPIO</name>
<proteinExistence type="predicted"/>
<gene>
    <name evidence="1" type="ORF">EW093_09230</name>
</gene>